<comment type="caution">
    <text evidence="5">The sequence shown here is derived from an EMBL/GenBank/DDBJ whole genome shotgun (WGS) entry which is preliminary data.</text>
</comment>
<dbReference type="EMBL" id="CAJVPD010000267">
    <property type="protein sequence ID" value="CAG8411285.1"/>
    <property type="molecule type" value="Genomic_DNA"/>
</dbReference>
<dbReference type="PANTHER" id="PTHR42748:SF30">
    <property type="entry name" value="NMRA-LIKE DOMAIN-CONTAINING PROTEIN"/>
    <property type="match status" value="1"/>
</dbReference>
<evidence type="ECO:0000259" key="4">
    <source>
        <dbReference type="Pfam" id="PF05368"/>
    </source>
</evidence>
<organism evidence="5 6">
    <name type="scientific">Penicillium salamii</name>
    <dbReference type="NCBI Taxonomy" id="1612424"/>
    <lineage>
        <taxon>Eukaryota</taxon>
        <taxon>Fungi</taxon>
        <taxon>Dikarya</taxon>
        <taxon>Ascomycota</taxon>
        <taxon>Pezizomycotina</taxon>
        <taxon>Eurotiomycetes</taxon>
        <taxon>Eurotiomycetidae</taxon>
        <taxon>Eurotiales</taxon>
        <taxon>Aspergillaceae</taxon>
        <taxon>Penicillium</taxon>
    </lineage>
</organism>
<keyword evidence="3" id="KW-0560">Oxidoreductase</keyword>
<dbReference type="Pfam" id="PF05368">
    <property type="entry name" value="NmrA"/>
    <property type="match status" value="1"/>
</dbReference>
<dbReference type="Gene3D" id="3.40.50.720">
    <property type="entry name" value="NAD(P)-binding Rossmann-like Domain"/>
    <property type="match status" value="1"/>
</dbReference>
<protein>
    <recommendedName>
        <fullName evidence="4">NmrA-like domain-containing protein</fullName>
    </recommendedName>
</protein>
<dbReference type="InterPro" id="IPR051164">
    <property type="entry name" value="NmrA-like_oxidored"/>
</dbReference>
<proteinExistence type="inferred from homology"/>
<dbReference type="GO" id="GO:0016491">
    <property type="term" value="F:oxidoreductase activity"/>
    <property type="evidence" value="ECO:0007669"/>
    <property type="project" value="UniProtKB-KW"/>
</dbReference>
<evidence type="ECO:0000313" key="5">
    <source>
        <dbReference type="EMBL" id="CAG8411285.1"/>
    </source>
</evidence>
<keyword evidence="2" id="KW-0521">NADP</keyword>
<evidence type="ECO:0000313" key="6">
    <source>
        <dbReference type="Proteomes" id="UP001152592"/>
    </source>
</evidence>
<evidence type="ECO:0000256" key="1">
    <source>
        <dbReference type="ARBA" id="ARBA00006328"/>
    </source>
</evidence>
<dbReference type="AlphaFoldDB" id="A0A9W4NSH6"/>
<accession>A0A9W4NSH6</accession>
<evidence type="ECO:0000256" key="3">
    <source>
        <dbReference type="ARBA" id="ARBA00023002"/>
    </source>
</evidence>
<name>A0A9W4NSH6_9EURO</name>
<dbReference type="GO" id="GO:0005634">
    <property type="term" value="C:nucleus"/>
    <property type="evidence" value="ECO:0007669"/>
    <property type="project" value="TreeGrafter"/>
</dbReference>
<evidence type="ECO:0000256" key="2">
    <source>
        <dbReference type="ARBA" id="ARBA00022857"/>
    </source>
</evidence>
<comment type="similarity">
    <text evidence="1">Belongs to the NmrA-type oxidoreductase family.</text>
</comment>
<dbReference type="CDD" id="cd05251">
    <property type="entry name" value="NmrA_like_SDR_a"/>
    <property type="match status" value="1"/>
</dbReference>
<reference evidence="5" key="1">
    <citation type="submission" date="2021-07" db="EMBL/GenBank/DDBJ databases">
        <authorList>
            <person name="Branca A.L. A."/>
        </authorList>
    </citation>
    <scope>NUCLEOTIDE SEQUENCE</scope>
</reference>
<dbReference type="OrthoDB" id="2594507at2759"/>
<dbReference type="SUPFAM" id="SSF51735">
    <property type="entry name" value="NAD(P)-binding Rossmann-fold domains"/>
    <property type="match status" value="1"/>
</dbReference>
<sequence length="385" mass="42679">MTGDFERLGVFLEPRPQSPSLTNCHSSFSLKFTLLPESCDLSLPKISSIAMRITVFGATGNQGGSVARSLLQNPTFQVRGISRDPGSDASKKLAEQGAEVVQANGFDFDQMVAAFQDSWGAFVNINSDDEVFQNNDGPTEFDMGKIIVDAAVKAGVQCFVFSSGPPCTEMTNGEVEMKAMDMKYKVEQYARSSEAFQTFIPIGAGWFLENFLGKEVAPVFGGFPHFMDSEGYFTFRVPNWGGDGYVPWLSISDDFGDIVHGIYLDPVRWNGKFVHGVSDIRTFEDIMIDFNFATGSRARFDPILPDWKSFDSYGIHQLEDVKLMFGLAQITGGRYFEEFAEIETAFILKQATAEALGWPQKKHYLVTTTEWFDAQFGSAGCSKTL</sequence>
<dbReference type="PANTHER" id="PTHR42748">
    <property type="entry name" value="NITROGEN METABOLITE REPRESSION PROTEIN NMRA FAMILY MEMBER"/>
    <property type="match status" value="1"/>
</dbReference>
<feature type="domain" description="NmrA-like" evidence="4">
    <location>
        <begin position="52"/>
        <end position="327"/>
    </location>
</feature>
<dbReference type="InterPro" id="IPR036291">
    <property type="entry name" value="NAD(P)-bd_dom_sf"/>
</dbReference>
<dbReference type="InterPro" id="IPR008030">
    <property type="entry name" value="NmrA-like"/>
</dbReference>
<gene>
    <name evidence="5" type="ORF">PSALAMII_LOCUS8722</name>
</gene>
<dbReference type="Proteomes" id="UP001152592">
    <property type="component" value="Unassembled WGS sequence"/>
</dbReference>
<dbReference type="Gene3D" id="3.90.25.10">
    <property type="entry name" value="UDP-galactose 4-epimerase, domain 1"/>
    <property type="match status" value="1"/>
</dbReference>